<keyword evidence="3" id="KW-1185">Reference proteome</keyword>
<sequence length="200" mass="22046">MALTAAQAEAQMQEVFGAVSTGGKRMQTPPPEEEDGRKPHRPNGKGGQGKGWMGKGRKSQASRGTYARSYETEEASMEEMMRSGPVYQKWSPANQTLEQDATRAPLQTSVLMKIAEDLKALTTSEIVTAFHSKRPLTPNMQGAMVVLQLDVNFRKPEANQFYEKLEMLTGQAALQLGGLQIRKEGYKRSAAVTKLAELTR</sequence>
<proteinExistence type="predicted"/>
<evidence type="ECO:0000256" key="1">
    <source>
        <dbReference type="SAM" id="MobiDB-lite"/>
    </source>
</evidence>
<accession>A0A812LLL7</accession>
<comment type="caution">
    <text evidence="2">The sequence shown here is derived from an EMBL/GenBank/DDBJ whole genome shotgun (WGS) entry which is preliminary data.</text>
</comment>
<reference evidence="2" key="1">
    <citation type="submission" date="2021-02" db="EMBL/GenBank/DDBJ databases">
        <authorList>
            <person name="Dougan E. K."/>
            <person name="Rhodes N."/>
            <person name="Thang M."/>
            <person name="Chan C."/>
        </authorList>
    </citation>
    <scope>NUCLEOTIDE SEQUENCE</scope>
</reference>
<dbReference type="AlphaFoldDB" id="A0A812LLL7"/>
<evidence type="ECO:0000313" key="2">
    <source>
        <dbReference type="EMBL" id="CAE7243181.1"/>
    </source>
</evidence>
<dbReference type="Proteomes" id="UP000649617">
    <property type="component" value="Unassembled WGS sequence"/>
</dbReference>
<feature type="compositionally biased region" description="Gly residues" evidence="1">
    <location>
        <begin position="44"/>
        <end position="54"/>
    </location>
</feature>
<gene>
    <name evidence="2" type="primary">pol</name>
    <name evidence="2" type="ORF">SPIL2461_LOCUS4332</name>
</gene>
<protein>
    <submittedName>
        <fullName evidence="2">Pol protein</fullName>
    </submittedName>
</protein>
<dbReference type="OrthoDB" id="436263at2759"/>
<feature type="region of interest" description="Disordered" evidence="1">
    <location>
        <begin position="14"/>
        <end position="70"/>
    </location>
</feature>
<dbReference type="EMBL" id="CAJNIZ010005619">
    <property type="protein sequence ID" value="CAE7243181.1"/>
    <property type="molecule type" value="Genomic_DNA"/>
</dbReference>
<evidence type="ECO:0000313" key="3">
    <source>
        <dbReference type="Proteomes" id="UP000649617"/>
    </source>
</evidence>
<organism evidence="2 3">
    <name type="scientific">Symbiodinium pilosum</name>
    <name type="common">Dinoflagellate</name>
    <dbReference type="NCBI Taxonomy" id="2952"/>
    <lineage>
        <taxon>Eukaryota</taxon>
        <taxon>Sar</taxon>
        <taxon>Alveolata</taxon>
        <taxon>Dinophyceae</taxon>
        <taxon>Suessiales</taxon>
        <taxon>Symbiodiniaceae</taxon>
        <taxon>Symbiodinium</taxon>
    </lineage>
</organism>
<name>A0A812LLL7_SYMPI</name>